<dbReference type="PANTHER" id="PTHR10869:SF241">
    <property type="entry name" value="FE2OG DIOXYGENASE DOMAIN-CONTAINING PROTEIN"/>
    <property type="match status" value="1"/>
</dbReference>
<organism evidence="7 8">
    <name type="scientific">Cyclotella cryptica</name>
    <dbReference type="NCBI Taxonomy" id="29204"/>
    <lineage>
        <taxon>Eukaryota</taxon>
        <taxon>Sar</taxon>
        <taxon>Stramenopiles</taxon>
        <taxon>Ochrophyta</taxon>
        <taxon>Bacillariophyta</taxon>
        <taxon>Coscinodiscophyceae</taxon>
        <taxon>Thalassiosirophycidae</taxon>
        <taxon>Stephanodiscales</taxon>
        <taxon>Stephanodiscaceae</taxon>
        <taxon>Cyclotella</taxon>
    </lineage>
</organism>
<dbReference type="InterPro" id="IPR045054">
    <property type="entry name" value="P4HA-like"/>
</dbReference>
<dbReference type="PROSITE" id="PS51471">
    <property type="entry name" value="FE2OG_OXY"/>
    <property type="match status" value="1"/>
</dbReference>
<dbReference type="EMBL" id="JABMIG020000152">
    <property type="protein sequence ID" value="KAL3788731.1"/>
    <property type="molecule type" value="Genomic_DNA"/>
</dbReference>
<evidence type="ECO:0000256" key="1">
    <source>
        <dbReference type="ARBA" id="ARBA00001961"/>
    </source>
</evidence>
<keyword evidence="4" id="KW-0560">Oxidoreductase</keyword>
<dbReference type="SMART" id="SM00702">
    <property type="entry name" value="P4Hc"/>
    <property type="match status" value="1"/>
</dbReference>
<sequence length="281" mass="31963">MHMNIGHHRLSNGYGNHSLGNVHRLMNKRHLEKKDVVVEDLSEKLIPILGQVKFAAVIHNLFTPQECANFIEAAEKKGFINALVHGPDGTEILRKDLRNSGRCIIDDEDLAQAWFDRMTQALEGSPVKNRIFDAYWLEDHEDQGAHRSLRAVGLNERLRFLRYHRGQHFGFHRDNEYTRGSEFGPREGEESRLTFLLYLNDKMEGGQTRIESGGRYVDIVPETGSVLIFDQDIIHAAMPVSSGKKYCCRTDIMFAINNPSAKPAIKLCPREDLWTSHVGSA</sequence>
<dbReference type="GO" id="GO:0046872">
    <property type="term" value="F:metal ion binding"/>
    <property type="evidence" value="ECO:0007669"/>
    <property type="project" value="UniProtKB-KW"/>
</dbReference>
<evidence type="ECO:0000313" key="7">
    <source>
        <dbReference type="EMBL" id="KAL3788731.1"/>
    </source>
</evidence>
<protein>
    <recommendedName>
        <fullName evidence="6">Fe2OG dioxygenase domain-containing protein</fullName>
    </recommendedName>
</protein>
<gene>
    <name evidence="7" type="ORF">HJC23_012287</name>
</gene>
<dbReference type="PANTHER" id="PTHR10869">
    <property type="entry name" value="PROLYL 4-HYDROXYLASE ALPHA SUBUNIT"/>
    <property type="match status" value="1"/>
</dbReference>
<evidence type="ECO:0000256" key="2">
    <source>
        <dbReference type="ARBA" id="ARBA00022723"/>
    </source>
</evidence>
<dbReference type="InterPro" id="IPR005123">
    <property type="entry name" value="Oxoglu/Fe-dep_dioxygenase_dom"/>
</dbReference>
<evidence type="ECO:0000256" key="4">
    <source>
        <dbReference type="ARBA" id="ARBA00023002"/>
    </source>
</evidence>
<dbReference type="SUPFAM" id="SSF51197">
    <property type="entry name" value="Clavaminate synthase-like"/>
    <property type="match status" value="1"/>
</dbReference>
<proteinExistence type="predicted"/>
<name>A0ABD3PN09_9STRA</name>
<dbReference type="InterPro" id="IPR006620">
    <property type="entry name" value="Pro_4_hyd_alph"/>
</dbReference>
<evidence type="ECO:0000259" key="6">
    <source>
        <dbReference type="PROSITE" id="PS51471"/>
    </source>
</evidence>
<keyword evidence="5" id="KW-0408">Iron</keyword>
<dbReference type="AlphaFoldDB" id="A0ABD3PN09"/>
<dbReference type="GO" id="GO:0051213">
    <property type="term" value="F:dioxygenase activity"/>
    <property type="evidence" value="ECO:0007669"/>
    <property type="project" value="UniProtKB-KW"/>
</dbReference>
<evidence type="ECO:0000256" key="5">
    <source>
        <dbReference type="ARBA" id="ARBA00023004"/>
    </source>
</evidence>
<dbReference type="Pfam" id="PF13640">
    <property type="entry name" value="2OG-FeII_Oxy_3"/>
    <property type="match status" value="1"/>
</dbReference>
<keyword evidence="2" id="KW-0479">Metal-binding</keyword>
<dbReference type="InterPro" id="IPR044862">
    <property type="entry name" value="Pro_4_hyd_alph_FE2OG_OXY"/>
</dbReference>
<dbReference type="Gene3D" id="2.60.120.620">
    <property type="entry name" value="q2cbj1_9rhob like domain"/>
    <property type="match status" value="1"/>
</dbReference>
<evidence type="ECO:0000256" key="3">
    <source>
        <dbReference type="ARBA" id="ARBA00022964"/>
    </source>
</evidence>
<keyword evidence="8" id="KW-1185">Reference proteome</keyword>
<comment type="cofactor">
    <cofactor evidence="1">
        <name>L-ascorbate</name>
        <dbReference type="ChEBI" id="CHEBI:38290"/>
    </cofactor>
</comment>
<reference evidence="7 8" key="1">
    <citation type="journal article" date="2020" name="G3 (Bethesda)">
        <title>Improved Reference Genome for Cyclotella cryptica CCMP332, a Model for Cell Wall Morphogenesis, Salinity Adaptation, and Lipid Production in Diatoms (Bacillariophyta).</title>
        <authorList>
            <person name="Roberts W.R."/>
            <person name="Downey K.M."/>
            <person name="Ruck E.C."/>
            <person name="Traller J.C."/>
            <person name="Alverson A.J."/>
        </authorList>
    </citation>
    <scope>NUCLEOTIDE SEQUENCE [LARGE SCALE GENOMIC DNA]</scope>
    <source>
        <strain evidence="7 8">CCMP332</strain>
    </source>
</reference>
<evidence type="ECO:0000313" key="8">
    <source>
        <dbReference type="Proteomes" id="UP001516023"/>
    </source>
</evidence>
<keyword evidence="3" id="KW-0223">Dioxygenase</keyword>
<feature type="domain" description="Fe2OG dioxygenase" evidence="6">
    <location>
        <begin position="154"/>
        <end position="254"/>
    </location>
</feature>
<comment type="caution">
    <text evidence="7">The sequence shown here is derived from an EMBL/GenBank/DDBJ whole genome shotgun (WGS) entry which is preliminary data.</text>
</comment>
<accession>A0ABD3PN09</accession>
<dbReference type="Proteomes" id="UP001516023">
    <property type="component" value="Unassembled WGS sequence"/>
</dbReference>